<dbReference type="Pfam" id="PF02637">
    <property type="entry name" value="GatB_Yqey"/>
    <property type="match status" value="1"/>
</dbReference>
<gene>
    <name evidence="10" type="primary">gatB</name>
    <name evidence="12" type="ORF">A2765_06470</name>
</gene>
<keyword evidence="3 10" id="KW-0436">Ligase</keyword>
<keyword evidence="4 10" id="KW-0547">Nucleotide-binding</keyword>
<dbReference type="PANTHER" id="PTHR11659:SF0">
    <property type="entry name" value="GLUTAMYL-TRNA(GLN) AMIDOTRANSFERASE SUBUNIT B, MITOCHONDRIAL"/>
    <property type="match status" value="1"/>
</dbReference>
<evidence type="ECO:0000256" key="6">
    <source>
        <dbReference type="ARBA" id="ARBA00022917"/>
    </source>
</evidence>
<dbReference type="InterPro" id="IPR006075">
    <property type="entry name" value="Asn/Gln-tRNA_Trfase_suB/E_cat"/>
</dbReference>
<dbReference type="GO" id="GO:0006412">
    <property type="term" value="P:translation"/>
    <property type="evidence" value="ECO:0007669"/>
    <property type="project" value="UniProtKB-UniRule"/>
</dbReference>
<dbReference type="GO" id="GO:0070681">
    <property type="term" value="P:glutaminyl-tRNAGln biosynthesis via transamidation"/>
    <property type="evidence" value="ECO:0007669"/>
    <property type="project" value="TreeGrafter"/>
</dbReference>
<evidence type="ECO:0000256" key="3">
    <source>
        <dbReference type="ARBA" id="ARBA00022598"/>
    </source>
</evidence>
<reference evidence="12 13" key="1">
    <citation type="journal article" date="2016" name="Nat. Commun.">
        <title>Thousands of microbial genomes shed light on interconnected biogeochemical processes in an aquifer system.</title>
        <authorList>
            <person name="Anantharaman K."/>
            <person name="Brown C.T."/>
            <person name="Hug L.A."/>
            <person name="Sharon I."/>
            <person name="Castelle C.J."/>
            <person name="Probst A.J."/>
            <person name="Thomas B.C."/>
            <person name="Singh A."/>
            <person name="Wilkins M.J."/>
            <person name="Karaoz U."/>
            <person name="Brodie E.L."/>
            <person name="Williams K.H."/>
            <person name="Hubbard S.S."/>
            <person name="Banfield J.F."/>
        </authorList>
    </citation>
    <scope>NUCLEOTIDE SEQUENCE [LARGE SCALE GENOMIC DNA]</scope>
</reference>
<evidence type="ECO:0000256" key="7">
    <source>
        <dbReference type="ARBA" id="ARBA00024799"/>
    </source>
</evidence>
<keyword evidence="6 10" id="KW-0648">Protein biosynthesis</keyword>
<comment type="catalytic activity">
    <reaction evidence="8 10">
        <text>L-aspartyl-tRNA(Asn) + L-glutamine + ATP + H2O = L-asparaginyl-tRNA(Asn) + L-glutamate + ADP + phosphate + 2 H(+)</text>
        <dbReference type="Rhea" id="RHEA:14513"/>
        <dbReference type="Rhea" id="RHEA-COMP:9674"/>
        <dbReference type="Rhea" id="RHEA-COMP:9677"/>
        <dbReference type="ChEBI" id="CHEBI:15377"/>
        <dbReference type="ChEBI" id="CHEBI:15378"/>
        <dbReference type="ChEBI" id="CHEBI:29985"/>
        <dbReference type="ChEBI" id="CHEBI:30616"/>
        <dbReference type="ChEBI" id="CHEBI:43474"/>
        <dbReference type="ChEBI" id="CHEBI:58359"/>
        <dbReference type="ChEBI" id="CHEBI:78515"/>
        <dbReference type="ChEBI" id="CHEBI:78516"/>
        <dbReference type="ChEBI" id="CHEBI:456216"/>
    </reaction>
</comment>
<dbReference type="NCBIfam" id="NF004012">
    <property type="entry name" value="PRK05477.1-2"/>
    <property type="match status" value="1"/>
</dbReference>
<accession>A0A1F6DHC1</accession>
<evidence type="ECO:0000256" key="9">
    <source>
        <dbReference type="ARBA" id="ARBA00047913"/>
    </source>
</evidence>
<dbReference type="InterPro" id="IPR023168">
    <property type="entry name" value="GatB_Yqey_C_2"/>
</dbReference>
<dbReference type="AlphaFoldDB" id="A0A1F6DHC1"/>
<organism evidence="12 13">
    <name type="scientific">Candidatus Kaiserbacteria bacterium RIFCSPHIGHO2_01_FULL_56_24</name>
    <dbReference type="NCBI Taxonomy" id="1798487"/>
    <lineage>
        <taxon>Bacteria</taxon>
        <taxon>Candidatus Kaiseribacteriota</taxon>
    </lineage>
</organism>
<dbReference type="SUPFAM" id="SSF89095">
    <property type="entry name" value="GatB/YqeY motif"/>
    <property type="match status" value="1"/>
</dbReference>
<dbReference type="InterPro" id="IPR017959">
    <property type="entry name" value="Asn/Gln-tRNA_amidoTrfase_suB/E"/>
</dbReference>
<dbReference type="PROSITE" id="PS01234">
    <property type="entry name" value="GATB"/>
    <property type="match status" value="1"/>
</dbReference>
<comment type="caution">
    <text evidence="12">The sequence shown here is derived from an EMBL/GenBank/DDBJ whole genome shotgun (WGS) entry which is preliminary data.</text>
</comment>
<dbReference type="GO" id="GO:0005524">
    <property type="term" value="F:ATP binding"/>
    <property type="evidence" value="ECO:0007669"/>
    <property type="project" value="UniProtKB-KW"/>
</dbReference>
<comment type="subunit">
    <text evidence="2 10">Heterotrimer of A, B and C subunits.</text>
</comment>
<evidence type="ECO:0000256" key="1">
    <source>
        <dbReference type="ARBA" id="ARBA00005306"/>
    </source>
</evidence>
<dbReference type="InterPro" id="IPR014746">
    <property type="entry name" value="Gln_synth/guanido_kin_cat_dom"/>
</dbReference>
<dbReference type="NCBIfam" id="TIGR00133">
    <property type="entry name" value="gatB"/>
    <property type="match status" value="1"/>
</dbReference>
<sequence length="476" mass="52832">MAYNATIGLEVHAELKTRTKMFCASKNDAHEARPNVNICPVCLAHPGTLPVINKEAVRHVLRVGLALGAKLADYTEFDRKNYFYPDLPKGYQISQYEYPLVSGGELCGIAITRVHLEEDTASSIHDDETGATLIDFNRSGMPLMELVTEPVIHTAEEAGRFGRELQLLLRYLEASDADMEQGQMRLEANISVSESDTLGTKVEVKNINSFRAMERAVAYEIERQSELLSRGERVVQETRGWDDAKQQTFSQRVKEVAADYRYFPDPDLPSLKLSEIADFAPAILQDALPELPDTRRERYAKQGIKTDDAEQFVSYPLLGAYFDTVSQSQSSDLAFIQRSANYIANDLVSIIREMDSRDTDFKGNMPISADRFAKIMSLIGEGKISSRVAKDLLRAVIEEDKEPEIIAKERGLFSAAATDVTAVIDTILAEHASVVADYKGGKEAALQFLIGQGMRTLKGAVDPAQLRASIIERIAV</sequence>
<dbReference type="GO" id="GO:0050567">
    <property type="term" value="F:glutaminyl-tRNA synthase (glutamine-hydrolyzing) activity"/>
    <property type="evidence" value="ECO:0007669"/>
    <property type="project" value="UniProtKB-UniRule"/>
</dbReference>
<dbReference type="SMART" id="SM00845">
    <property type="entry name" value="GatB_Yqey"/>
    <property type="match status" value="1"/>
</dbReference>
<evidence type="ECO:0000256" key="8">
    <source>
        <dbReference type="ARBA" id="ARBA00047380"/>
    </source>
</evidence>
<evidence type="ECO:0000313" key="13">
    <source>
        <dbReference type="Proteomes" id="UP000176377"/>
    </source>
</evidence>
<keyword evidence="5 10" id="KW-0067">ATP-binding</keyword>
<feature type="domain" description="Asn/Gln amidotransferase" evidence="11">
    <location>
        <begin position="320"/>
        <end position="474"/>
    </location>
</feature>
<dbReference type="EC" id="6.3.5.-" evidence="10"/>
<evidence type="ECO:0000256" key="4">
    <source>
        <dbReference type="ARBA" id="ARBA00022741"/>
    </source>
</evidence>
<dbReference type="InterPro" id="IPR018027">
    <property type="entry name" value="Asn/Gln_amidotransferase"/>
</dbReference>
<dbReference type="Gene3D" id="1.10.10.410">
    <property type="match status" value="1"/>
</dbReference>
<comment type="function">
    <text evidence="7 10">Allows the formation of correctly charged Asn-tRNA(Asn) or Gln-tRNA(Gln) through the transamidation of misacylated Asp-tRNA(Asn) or Glu-tRNA(Gln) in organisms which lack either or both of asparaginyl-tRNA or glutaminyl-tRNA synthetases. The reaction takes place in the presence of glutamine and ATP through an activated phospho-Asp-tRNA(Asn) or phospho-Glu-tRNA(Gln).</text>
</comment>
<comment type="catalytic activity">
    <reaction evidence="9 10">
        <text>L-glutamyl-tRNA(Gln) + L-glutamine + ATP + H2O = L-glutaminyl-tRNA(Gln) + L-glutamate + ADP + phosphate + H(+)</text>
        <dbReference type="Rhea" id="RHEA:17521"/>
        <dbReference type="Rhea" id="RHEA-COMP:9681"/>
        <dbReference type="Rhea" id="RHEA-COMP:9684"/>
        <dbReference type="ChEBI" id="CHEBI:15377"/>
        <dbReference type="ChEBI" id="CHEBI:15378"/>
        <dbReference type="ChEBI" id="CHEBI:29985"/>
        <dbReference type="ChEBI" id="CHEBI:30616"/>
        <dbReference type="ChEBI" id="CHEBI:43474"/>
        <dbReference type="ChEBI" id="CHEBI:58359"/>
        <dbReference type="ChEBI" id="CHEBI:78520"/>
        <dbReference type="ChEBI" id="CHEBI:78521"/>
        <dbReference type="ChEBI" id="CHEBI:456216"/>
    </reaction>
</comment>
<name>A0A1F6DHC1_9BACT</name>
<dbReference type="SUPFAM" id="SSF55931">
    <property type="entry name" value="Glutamine synthetase/guanido kinase"/>
    <property type="match status" value="1"/>
</dbReference>
<evidence type="ECO:0000259" key="11">
    <source>
        <dbReference type="SMART" id="SM00845"/>
    </source>
</evidence>
<dbReference type="PANTHER" id="PTHR11659">
    <property type="entry name" value="GLUTAMYL-TRNA GLN AMIDOTRANSFERASE SUBUNIT B MITOCHONDRIAL AND PROKARYOTIC PET112-RELATED"/>
    <property type="match status" value="1"/>
</dbReference>
<protein>
    <recommendedName>
        <fullName evidence="10">Aspartyl/glutamyl-tRNA(Asn/Gln) amidotransferase subunit B</fullName>
        <shortName evidence="10">Asp/Glu-ADT subunit B</shortName>
        <ecNumber evidence="10">6.3.5.-</ecNumber>
    </recommendedName>
</protein>
<evidence type="ECO:0000256" key="2">
    <source>
        <dbReference type="ARBA" id="ARBA00011123"/>
    </source>
</evidence>
<evidence type="ECO:0000313" key="12">
    <source>
        <dbReference type="EMBL" id="OGG60707.1"/>
    </source>
</evidence>
<dbReference type="NCBIfam" id="NF004014">
    <property type="entry name" value="PRK05477.1-4"/>
    <property type="match status" value="1"/>
</dbReference>
<proteinExistence type="inferred from homology"/>
<dbReference type="GO" id="GO:0050566">
    <property type="term" value="F:asparaginyl-tRNA synthase (glutamine-hydrolyzing) activity"/>
    <property type="evidence" value="ECO:0007669"/>
    <property type="project" value="RHEA"/>
</dbReference>
<dbReference type="InterPro" id="IPR004413">
    <property type="entry name" value="GatB"/>
</dbReference>
<dbReference type="HAMAP" id="MF_00121">
    <property type="entry name" value="GatB"/>
    <property type="match status" value="1"/>
</dbReference>
<comment type="similarity">
    <text evidence="1 10">Belongs to the GatB/GatE family. GatB subfamily.</text>
</comment>
<evidence type="ECO:0000256" key="5">
    <source>
        <dbReference type="ARBA" id="ARBA00022840"/>
    </source>
</evidence>
<dbReference type="Proteomes" id="UP000176377">
    <property type="component" value="Unassembled WGS sequence"/>
</dbReference>
<dbReference type="InterPro" id="IPR017958">
    <property type="entry name" value="Gln-tRNA_amidoTrfase_suB_CS"/>
</dbReference>
<dbReference type="InterPro" id="IPR003789">
    <property type="entry name" value="Asn/Gln_tRNA_amidoTrase-B-like"/>
</dbReference>
<dbReference type="EMBL" id="MFLA01000002">
    <property type="protein sequence ID" value="OGG60707.1"/>
    <property type="molecule type" value="Genomic_DNA"/>
</dbReference>
<dbReference type="Pfam" id="PF02934">
    <property type="entry name" value="GatB_N"/>
    <property type="match status" value="1"/>
</dbReference>
<evidence type="ECO:0000256" key="10">
    <source>
        <dbReference type="HAMAP-Rule" id="MF_00121"/>
    </source>
</evidence>